<dbReference type="GO" id="GO:0046872">
    <property type="term" value="F:metal ion binding"/>
    <property type="evidence" value="ECO:0007669"/>
    <property type="project" value="UniProtKB-UniRule"/>
</dbReference>
<keyword evidence="7 11" id="KW-0479">Metal-binding</keyword>
<evidence type="ECO:0000256" key="7">
    <source>
        <dbReference type="ARBA" id="ARBA00022723"/>
    </source>
</evidence>
<name>A0A380MMN6_STRGR</name>
<dbReference type="Gene3D" id="2.170.190.11">
    <property type="entry name" value="Molybdopterin biosynthesis moea protein, domain 3"/>
    <property type="match status" value="1"/>
</dbReference>
<keyword evidence="5 11" id="KW-0500">Molybdenum</keyword>
<dbReference type="SUPFAM" id="SSF53218">
    <property type="entry name" value="Molybdenum cofactor biosynthesis proteins"/>
    <property type="match status" value="1"/>
</dbReference>
<dbReference type="PANTHER" id="PTHR10192">
    <property type="entry name" value="MOLYBDOPTERIN BIOSYNTHESIS PROTEIN"/>
    <property type="match status" value="1"/>
</dbReference>
<evidence type="ECO:0000256" key="9">
    <source>
        <dbReference type="ARBA" id="ARBA00023150"/>
    </source>
</evidence>
<dbReference type="CDD" id="cd00887">
    <property type="entry name" value="MoeA"/>
    <property type="match status" value="1"/>
</dbReference>
<dbReference type="FunFam" id="3.40.980.10:FF:000004">
    <property type="entry name" value="Molybdopterin molybdenumtransferase"/>
    <property type="match status" value="1"/>
</dbReference>
<dbReference type="Pfam" id="PF03454">
    <property type="entry name" value="MoeA_C"/>
    <property type="match status" value="1"/>
</dbReference>
<evidence type="ECO:0000256" key="3">
    <source>
        <dbReference type="ARBA" id="ARBA00005046"/>
    </source>
</evidence>
<dbReference type="InterPro" id="IPR036425">
    <property type="entry name" value="MoaB/Mog-like_dom_sf"/>
</dbReference>
<dbReference type="InterPro" id="IPR001453">
    <property type="entry name" value="MoaB/Mog_dom"/>
</dbReference>
<dbReference type="GO" id="GO:0006777">
    <property type="term" value="P:Mo-molybdopterin cofactor biosynthetic process"/>
    <property type="evidence" value="ECO:0007669"/>
    <property type="project" value="UniProtKB-UniRule"/>
</dbReference>
<dbReference type="Pfam" id="PF03453">
    <property type="entry name" value="MoeA_N"/>
    <property type="match status" value="1"/>
</dbReference>
<dbReference type="NCBIfam" id="TIGR00177">
    <property type="entry name" value="molyb_syn"/>
    <property type="match status" value="1"/>
</dbReference>
<reference evidence="13 14" key="1">
    <citation type="submission" date="2018-06" db="EMBL/GenBank/DDBJ databases">
        <authorList>
            <consortium name="Pathogen Informatics"/>
            <person name="Doyle S."/>
        </authorList>
    </citation>
    <scope>NUCLEOTIDE SEQUENCE [LARGE SCALE GENOMIC DNA]</scope>
    <source>
        <strain evidence="13 14">NCTC7807</strain>
    </source>
</reference>
<evidence type="ECO:0000256" key="10">
    <source>
        <dbReference type="ARBA" id="ARBA00047317"/>
    </source>
</evidence>
<keyword evidence="6 11" id="KW-0808">Transferase</keyword>
<dbReference type="FunFam" id="2.170.190.11:FF:000004">
    <property type="entry name" value="Molybdopterin molybdenumtransferase"/>
    <property type="match status" value="1"/>
</dbReference>
<evidence type="ECO:0000256" key="5">
    <source>
        <dbReference type="ARBA" id="ARBA00022505"/>
    </source>
</evidence>
<evidence type="ECO:0000256" key="4">
    <source>
        <dbReference type="ARBA" id="ARBA00010763"/>
    </source>
</evidence>
<dbReference type="InterPro" id="IPR036688">
    <property type="entry name" value="MoeA_C_domain_IV_sf"/>
</dbReference>
<dbReference type="Pfam" id="PF00994">
    <property type="entry name" value="MoCF_biosynth"/>
    <property type="match status" value="2"/>
</dbReference>
<gene>
    <name evidence="13" type="primary">moeA_1</name>
    <name evidence="13" type="ORF">NCTC7807_00615</name>
</gene>
<evidence type="ECO:0000313" key="13">
    <source>
        <dbReference type="EMBL" id="SUO93899.1"/>
    </source>
</evidence>
<accession>A0A380MMN6</accession>
<protein>
    <recommendedName>
        <fullName evidence="11">Molybdopterin molybdenumtransferase</fullName>
        <ecNumber evidence="11">2.10.1.1</ecNumber>
    </recommendedName>
</protein>
<evidence type="ECO:0000256" key="11">
    <source>
        <dbReference type="RuleBase" id="RU365090"/>
    </source>
</evidence>
<evidence type="ECO:0000256" key="8">
    <source>
        <dbReference type="ARBA" id="ARBA00022842"/>
    </source>
</evidence>
<dbReference type="EC" id="2.10.1.1" evidence="11"/>
<keyword evidence="8 11" id="KW-0460">Magnesium</keyword>
<dbReference type="AlphaFoldDB" id="A0A380MMN6"/>
<dbReference type="Gene3D" id="2.40.340.10">
    <property type="entry name" value="MoeA, C-terminal, domain IV"/>
    <property type="match status" value="1"/>
</dbReference>
<comment type="catalytic activity">
    <reaction evidence="10">
        <text>adenylyl-molybdopterin + molybdate = Mo-molybdopterin + AMP + H(+)</text>
        <dbReference type="Rhea" id="RHEA:35047"/>
        <dbReference type="ChEBI" id="CHEBI:15378"/>
        <dbReference type="ChEBI" id="CHEBI:36264"/>
        <dbReference type="ChEBI" id="CHEBI:62727"/>
        <dbReference type="ChEBI" id="CHEBI:71302"/>
        <dbReference type="ChEBI" id="CHEBI:456215"/>
        <dbReference type="EC" id="2.10.1.1"/>
    </reaction>
</comment>
<evidence type="ECO:0000259" key="12">
    <source>
        <dbReference type="SMART" id="SM00852"/>
    </source>
</evidence>
<organism evidence="13 14">
    <name type="scientific">Streptomyces griseus</name>
    <dbReference type="NCBI Taxonomy" id="1911"/>
    <lineage>
        <taxon>Bacteria</taxon>
        <taxon>Bacillati</taxon>
        <taxon>Actinomycetota</taxon>
        <taxon>Actinomycetes</taxon>
        <taxon>Kitasatosporales</taxon>
        <taxon>Streptomycetaceae</taxon>
        <taxon>Streptomyces</taxon>
    </lineage>
</organism>
<dbReference type="EMBL" id="UHID01000001">
    <property type="protein sequence ID" value="SUO93899.1"/>
    <property type="molecule type" value="Genomic_DNA"/>
</dbReference>
<dbReference type="InterPro" id="IPR036135">
    <property type="entry name" value="MoeA_linker/N_sf"/>
</dbReference>
<dbReference type="InterPro" id="IPR005111">
    <property type="entry name" value="MoeA_C_domain_IV"/>
</dbReference>
<dbReference type="Gene3D" id="3.90.105.10">
    <property type="entry name" value="Molybdopterin biosynthesis moea protein, domain 2"/>
    <property type="match status" value="1"/>
</dbReference>
<dbReference type="GO" id="GO:0005829">
    <property type="term" value="C:cytosol"/>
    <property type="evidence" value="ECO:0007669"/>
    <property type="project" value="TreeGrafter"/>
</dbReference>
<dbReference type="RefSeq" id="WP_115067832.1">
    <property type="nucleotide sequence ID" value="NZ_UHID01000001.1"/>
</dbReference>
<evidence type="ECO:0000256" key="6">
    <source>
        <dbReference type="ARBA" id="ARBA00022679"/>
    </source>
</evidence>
<dbReference type="GO" id="GO:0061599">
    <property type="term" value="F:molybdopterin molybdotransferase activity"/>
    <property type="evidence" value="ECO:0007669"/>
    <property type="project" value="UniProtKB-UniRule"/>
</dbReference>
<sequence length="471" mass="48351">MSSTTEQATGARTWSVAEHLDDILTAVQPLEPIELNLLDAQGCVLVEQVTVPVALPPFDNSSMDGYAVRAADTEKASDASPAVLTVIGDVAAGSSGTELTVGPGRAARIMTGAPMPPGADAVVPVEWTDGGTGGGPVRAMAPHSASPEGSGGQVRVHRAVTPQAHVRTRGGDVCAGDVALEAGTVLGPPQIALLSAIGRPAARVRPRPRVVVLSTGSELAQPGEELAAGQIYDSNSFALAAAARDAGAIAYRVGAVTDDAETLRATIEDQLIRADLLVTTGGVSVGAYDVVKEALTAVAGEAEPEEARAEPGEGEDGEEEERAFHGAHVDFRTLAMQPGKPQGFGTIGPDRTPILTLPGNPVSSYVSFELFVRPAIRAMMGLQELHRPTVRATLLPPHGAGEEAEQLTSPEGKRQFLRGTYTGGERPEVRPVGGAGSHLIGALAHADALIVLPEAATGAAWGSEVEVVLLG</sequence>
<dbReference type="SMART" id="SM00852">
    <property type="entry name" value="MoCF_biosynth"/>
    <property type="match status" value="1"/>
</dbReference>
<dbReference type="GeneID" id="95070273"/>
<keyword evidence="9 11" id="KW-0501">Molybdenum cofactor biosynthesis</keyword>
<dbReference type="UniPathway" id="UPA00344"/>
<dbReference type="Gene3D" id="3.40.980.10">
    <property type="entry name" value="MoaB/Mog-like domain"/>
    <property type="match status" value="2"/>
</dbReference>
<comment type="cofactor">
    <cofactor evidence="1 11">
        <name>Mg(2+)</name>
        <dbReference type="ChEBI" id="CHEBI:18420"/>
    </cofactor>
</comment>
<dbReference type="Proteomes" id="UP000254150">
    <property type="component" value="Unassembled WGS sequence"/>
</dbReference>
<feature type="domain" description="MoaB/Mog" evidence="12">
    <location>
        <begin position="211"/>
        <end position="378"/>
    </location>
</feature>
<dbReference type="InterPro" id="IPR005110">
    <property type="entry name" value="MoeA_linker/N"/>
</dbReference>
<evidence type="ECO:0000256" key="2">
    <source>
        <dbReference type="ARBA" id="ARBA00002901"/>
    </source>
</evidence>
<evidence type="ECO:0000313" key="14">
    <source>
        <dbReference type="Proteomes" id="UP000254150"/>
    </source>
</evidence>
<proteinExistence type="inferred from homology"/>
<dbReference type="PANTHER" id="PTHR10192:SF5">
    <property type="entry name" value="GEPHYRIN"/>
    <property type="match status" value="1"/>
</dbReference>
<evidence type="ECO:0000256" key="1">
    <source>
        <dbReference type="ARBA" id="ARBA00001946"/>
    </source>
</evidence>
<comment type="pathway">
    <text evidence="3 11">Cofactor biosynthesis; molybdopterin biosynthesis.</text>
</comment>
<dbReference type="SUPFAM" id="SSF63882">
    <property type="entry name" value="MoeA N-terminal region -like"/>
    <property type="match status" value="1"/>
</dbReference>
<dbReference type="InterPro" id="IPR038987">
    <property type="entry name" value="MoeA-like"/>
</dbReference>
<comment type="function">
    <text evidence="2 11">Catalyzes the insertion of molybdate into adenylated molybdopterin with the concomitant release of AMP.</text>
</comment>
<comment type="similarity">
    <text evidence="4 11">Belongs to the MoeA family.</text>
</comment>
<dbReference type="NCBIfam" id="NF045515">
    <property type="entry name" value="Glp_gephyrin"/>
    <property type="match status" value="1"/>
</dbReference>
<dbReference type="SUPFAM" id="SSF63867">
    <property type="entry name" value="MoeA C-terminal domain-like"/>
    <property type="match status" value="1"/>
</dbReference>